<name>A0A9N9XPX5_PHYSR</name>
<keyword evidence="4" id="KW-0805">Transcription regulation</keyword>
<protein>
    <recommendedName>
        <fullName evidence="3">Mediator of RNA polymerase II transcription subunit 29</fullName>
    </recommendedName>
    <alternativeName>
        <fullName evidence="9">Mediator complex subunit 29</fullName>
    </alternativeName>
    <alternativeName>
        <fullName evidence="8">Protein intersex</fullName>
    </alternativeName>
</protein>
<evidence type="ECO:0000256" key="3">
    <source>
        <dbReference type="ARBA" id="ARBA00019684"/>
    </source>
</evidence>
<keyword evidence="5" id="KW-0010">Activator</keyword>
<comment type="subcellular location">
    <subcellularLocation>
        <location evidence="1">Nucleus</location>
    </subcellularLocation>
</comment>
<organism evidence="10 11">
    <name type="scientific">Phyllotreta striolata</name>
    <name type="common">Striped flea beetle</name>
    <name type="synonym">Crioceris striolata</name>
    <dbReference type="NCBI Taxonomy" id="444603"/>
    <lineage>
        <taxon>Eukaryota</taxon>
        <taxon>Metazoa</taxon>
        <taxon>Ecdysozoa</taxon>
        <taxon>Arthropoda</taxon>
        <taxon>Hexapoda</taxon>
        <taxon>Insecta</taxon>
        <taxon>Pterygota</taxon>
        <taxon>Neoptera</taxon>
        <taxon>Endopterygota</taxon>
        <taxon>Coleoptera</taxon>
        <taxon>Polyphaga</taxon>
        <taxon>Cucujiformia</taxon>
        <taxon>Chrysomeloidea</taxon>
        <taxon>Chrysomelidae</taxon>
        <taxon>Galerucinae</taxon>
        <taxon>Alticini</taxon>
        <taxon>Phyllotreta</taxon>
    </lineage>
</organism>
<evidence type="ECO:0000313" key="10">
    <source>
        <dbReference type="EMBL" id="CAG9857468.1"/>
    </source>
</evidence>
<keyword evidence="7" id="KW-0539">Nucleus</keyword>
<dbReference type="AlphaFoldDB" id="A0A9N9XPX5"/>
<dbReference type="PANTHER" id="PTHR28314">
    <property type="entry name" value="MEDIATOR OF RNA POLYMERASE II TRANSCRIPTION SUBUNIT 29"/>
    <property type="match status" value="1"/>
</dbReference>
<evidence type="ECO:0000256" key="8">
    <source>
        <dbReference type="ARBA" id="ARBA00030916"/>
    </source>
</evidence>
<proteinExistence type="inferred from homology"/>
<evidence type="ECO:0000313" key="11">
    <source>
        <dbReference type="Proteomes" id="UP001153712"/>
    </source>
</evidence>
<accession>A0A9N9XPX5</accession>
<evidence type="ECO:0000256" key="4">
    <source>
        <dbReference type="ARBA" id="ARBA00023015"/>
    </source>
</evidence>
<dbReference type="Proteomes" id="UP001153712">
    <property type="component" value="Chromosome 14"/>
</dbReference>
<keyword evidence="6" id="KW-0804">Transcription</keyword>
<gene>
    <name evidence="10" type="ORF">PHYEVI_LOCUS3873</name>
</gene>
<comment type="similarity">
    <text evidence="2">Belongs to the Mediator complex subunit 29 family.</text>
</comment>
<evidence type="ECO:0000256" key="1">
    <source>
        <dbReference type="ARBA" id="ARBA00004123"/>
    </source>
</evidence>
<dbReference type="GO" id="GO:0003712">
    <property type="term" value="F:transcription coregulator activity"/>
    <property type="evidence" value="ECO:0007669"/>
    <property type="project" value="TreeGrafter"/>
</dbReference>
<reference evidence="10" key="1">
    <citation type="submission" date="2022-01" db="EMBL/GenBank/DDBJ databases">
        <authorList>
            <person name="King R."/>
        </authorList>
    </citation>
    <scope>NUCLEOTIDE SEQUENCE</scope>
</reference>
<dbReference type="GO" id="GO:0006357">
    <property type="term" value="P:regulation of transcription by RNA polymerase II"/>
    <property type="evidence" value="ECO:0007669"/>
    <property type="project" value="TreeGrafter"/>
</dbReference>
<sequence>MIYIILYICRKGVDVQIPRFDKNLEEFYSICDQIELHLKTSLKCLTQQESSQKYLNLPVAPTKTESLGLNDNTLTYPQFLATATAQVAYTKEIHDTLVAAAQNISPSD</sequence>
<dbReference type="GO" id="GO:0016592">
    <property type="term" value="C:mediator complex"/>
    <property type="evidence" value="ECO:0007669"/>
    <property type="project" value="InterPro"/>
</dbReference>
<evidence type="ECO:0000256" key="9">
    <source>
        <dbReference type="ARBA" id="ARBA00031963"/>
    </source>
</evidence>
<dbReference type="InterPro" id="IPR021018">
    <property type="entry name" value="Mediator_Med29_met"/>
</dbReference>
<dbReference type="Pfam" id="PF11568">
    <property type="entry name" value="Med29"/>
    <property type="match status" value="1"/>
</dbReference>
<evidence type="ECO:0000256" key="7">
    <source>
        <dbReference type="ARBA" id="ARBA00023242"/>
    </source>
</evidence>
<dbReference type="EMBL" id="OU900107">
    <property type="protein sequence ID" value="CAG9857468.1"/>
    <property type="molecule type" value="Genomic_DNA"/>
</dbReference>
<dbReference type="PANTHER" id="PTHR28314:SF1">
    <property type="entry name" value="MEDIATOR OF RNA POLYMERASE II TRANSCRIPTION SUBUNIT 29"/>
    <property type="match status" value="1"/>
</dbReference>
<evidence type="ECO:0000256" key="2">
    <source>
        <dbReference type="ARBA" id="ARBA00009851"/>
    </source>
</evidence>
<evidence type="ECO:0000256" key="5">
    <source>
        <dbReference type="ARBA" id="ARBA00023159"/>
    </source>
</evidence>
<dbReference type="OrthoDB" id="6366949at2759"/>
<keyword evidence="11" id="KW-1185">Reference proteome</keyword>
<evidence type="ECO:0000256" key="6">
    <source>
        <dbReference type="ARBA" id="ARBA00023163"/>
    </source>
</evidence>